<protein>
    <recommendedName>
        <fullName evidence="4">DUF5642 domain-containing protein</fullName>
    </recommendedName>
</protein>
<organism evidence="2 3">
    <name type="scientific">Actinacidiphila polyblastidii</name>
    <dbReference type="NCBI Taxonomy" id="3110430"/>
    <lineage>
        <taxon>Bacteria</taxon>
        <taxon>Bacillati</taxon>
        <taxon>Actinomycetota</taxon>
        <taxon>Actinomycetes</taxon>
        <taxon>Kitasatosporales</taxon>
        <taxon>Streptomycetaceae</taxon>
        <taxon>Actinacidiphila</taxon>
    </lineage>
</organism>
<proteinExistence type="predicted"/>
<sequence>MISEPELSGGPEGPGPDLAGDVAEADGWGQALRGGRRGWVWGLAGIVVASAGWAGGLQAYHSHHGSGPDMHGYALGASPCAGGTLSPLTDALELHDAQAVSPAAVHLGEALDQIRCTLSGASPLPHGGTARYEVFVTIDLHKRTDPKAEFEDQRDLNPSDISPVEATTTVPGLGDEAYLLTVSDQTRDLEVLHGGAVFTLTLTGYNRLPVSDDTVNALHTPDVSADVGRFQPAMVDAMRRVMKDQERG</sequence>
<evidence type="ECO:0000256" key="1">
    <source>
        <dbReference type="SAM" id="MobiDB-lite"/>
    </source>
</evidence>
<dbReference type="Proteomes" id="UP001344658">
    <property type="component" value="Unassembled WGS sequence"/>
</dbReference>
<dbReference type="RefSeq" id="WP_330793141.1">
    <property type="nucleotide sequence ID" value="NZ_JAZEWV010000002.1"/>
</dbReference>
<evidence type="ECO:0000313" key="2">
    <source>
        <dbReference type="EMBL" id="MEE4541268.1"/>
    </source>
</evidence>
<evidence type="ECO:0000313" key="3">
    <source>
        <dbReference type="Proteomes" id="UP001344658"/>
    </source>
</evidence>
<gene>
    <name evidence="2" type="ORF">V2S66_04720</name>
</gene>
<comment type="caution">
    <text evidence="2">The sequence shown here is derived from an EMBL/GenBank/DDBJ whole genome shotgun (WGS) entry which is preliminary data.</text>
</comment>
<feature type="region of interest" description="Disordered" evidence="1">
    <location>
        <begin position="1"/>
        <end position="23"/>
    </location>
</feature>
<name>A0ABU7P621_9ACTN</name>
<keyword evidence="3" id="KW-1185">Reference proteome</keyword>
<dbReference type="EMBL" id="JAZEWV010000002">
    <property type="protein sequence ID" value="MEE4541268.1"/>
    <property type="molecule type" value="Genomic_DNA"/>
</dbReference>
<reference evidence="2 3" key="1">
    <citation type="submission" date="2023-12" db="EMBL/GenBank/DDBJ databases">
        <title>Streptomyces sp. V4-01.</title>
        <authorList>
            <person name="Somphong A."/>
            <person name="Phongsopitanun W."/>
        </authorList>
    </citation>
    <scope>NUCLEOTIDE SEQUENCE [LARGE SCALE GENOMIC DNA]</scope>
    <source>
        <strain evidence="2 3">V4-01</strain>
    </source>
</reference>
<evidence type="ECO:0008006" key="4">
    <source>
        <dbReference type="Google" id="ProtNLM"/>
    </source>
</evidence>
<accession>A0ABU7P621</accession>